<feature type="transmembrane region" description="Helical" evidence="1">
    <location>
        <begin position="14"/>
        <end position="36"/>
    </location>
</feature>
<keyword evidence="1" id="KW-0472">Membrane</keyword>
<keyword evidence="1" id="KW-1133">Transmembrane helix</keyword>
<keyword evidence="3" id="KW-1185">Reference proteome</keyword>
<dbReference type="EMBL" id="JBBNAF010000013">
    <property type="protein sequence ID" value="KAK9087585.1"/>
    <property type="molecule type" value="Genomic_DNA"/>
</dbReference>
<keyword evidence="1" id="KW-0812">Transmembrane</keyword>
<organism evidence="2 3">
    <name type="scientific">Stephania yunnanensis</name>
    <dbReference type="NCBI Taxonomy" id="152371"/>
    <lineage>
        <taxon>Eukaryota</taxon>
        <taxon>Viridiplantae</taxon>
        <taxon>Streptophyta</taxon>
        <taxon>Embryophyta</taxon>
        <taxon>Tracheophyta</taxon>
        <taxon>Spermatophyta</taxon>
        <taxon>Magnoliopsida</taxon>
        <taxon>Ranunculales</taxon>
        <taxon>Menispermaceae</taxon>
        <taxon>Menispermoideae</taxon>
        <taxon>Cissampelideae</taxon>
        <taxon>Stephania</taxon>
    </lineage>
</organism>
<gene>
    <name evidence="2" type="ORF">Syun_029979</name>
</gene>
<sequence length="53" mass="6344">MVLLEQWILWVEKHVFFCSWGVFFFFILDLESLVLFGMKRRYLQGDNSQGVGN</sequence>
<evidence type="ECO:0000313" key="3">
    <source>
        <dbReference type="Proteomes" id="UP001420932"/>
    </source>
</evidence>
<name>A0AAP0HLV6_9MAGN</name>
<dbReference type="Proteomes" id="UP001420932">
    <property type="component" value="Unassembled WGS sequence"/>
</dbReference>
<comment type="caution">
    <text evidence="2">The sequence shown here is derived from an EMBL/GenBank/DDBJ whole genome shotgun (WGS) entry which is preliminary data.</text>
</comment>
<accession>A0AAP0HLV6</accession>
<reference evidence="2 3" key="1">
    <citation type="submission" date="2024-01" db="EMBL/GenBank/DDBJ databases">
        <title>Genome assemblies of Stephania.</title>
        <authorList>
            <person name="Yang L."/>
        </authorList>
    </citation>
    <scope>NUCLEOTIDE SEQUENCE [LARGE SCALE GENOMIC DNA]</scope>
    <source>
        <strain evidence="2">YNDBR</strain>
        <tissue evidence="2">Leaf</tissue>
    </source>
</reference>
<dbReference type="AlphaFoldDB" id="A0AAP0HLV6"/>
<protein>
    <submittedName>
        <fullName evidence="2">Uncharacterized protein</fullName>
    </submittedName>
</protein>
<evidence type="ECO:0000256" key="1">
    <source>
        <dbReference type="SAM" id="Phobius"/>
    </source>
</evidence>
<proteinExistence type="predicted"/>
<evidence type="ECO:0000313" key="2">
    <source>
        <dbReference type="EMBL" id="KAK9087585.1"/>
    </source>
</evidence>